<reference evidence="2 4" key="2">
    <citation type="journal article" date="2004" name="Nat. Biotechnol.">
        <title>Complete genome sequence of the metabolically versatile photosynthetic bacterium Rhodopseudomonas palustris.</title>
        <authorList>
            <person name="Larimer F.W."/>
            <person name="Chain P."/>
            <person name="Hauser L."/>
            <person name="Lamerdin J."/>
            <person name="Malfatti S."/>
            <person name="Do L."/>
            <person name="Land M.L."/>
            <person name="Pelletier D.A."/>
            <person name="Beatty J.T."/>
            <person name="Lang A.S."/>
            <person name="Tabita F.R."/>
            <person name="Gibson J.L."/>
            <person name="Hanson T.E."/>
            <person name="Bobst C."/>
            <person name="Torres J.L."/>
            <person name="Peres C."/>
            <person name="Harrison F.H."/>
            <person name="Gibson J."/>
            <person name="Harwood C.S."/>
        </authorList>
    </citation>
    <scope>NUCLEOTIDE SEQUENCE [LARGE SCALE GENOMIC DNA]</scope>
    <source>
        <strain evidence="4">ATCC BAA-98 / CGA009</strain>
        <strain evidence="2">CGA009</strain>
    </source>
</reference>
<protein>
    <submittedName>
        <fullName evidence="2">Uncharacterized protein</fullName>
    </submittedName>
</protein>
<name>Q6N166_RHOPA</name>
<sequence>MTAYRDDGRGADIEDSDEIEDLDEIEARETLSRDLRTRGAMIAYRTALAICQDPKASAAAKASAVNSLLRAGGFFAPLGEDSDKQLHEMTPEEVQRALRKAEAQLEQHRRELDRAPGAPRRKRDRGSRDEDVFG</sequence>
<keyword evidence="4" id="KW-1185">Reference proteome</keyword>
<evidence type="ECO:0000313" key="3">
    <source>
        <dbReference type="EMBL" id="WCL94749.1"/>
    </source>
</evidence>
<dbReference type="EMBL" id="BX572607">
    <property type="protein sequence ID" value="CAE29983.1"/>
    <property type="molecule type" value="Genomic_DNA"/>
</dbReference>
<dbReference type="STRING" id="258594.RPA4543"/>
<dbReference type="GeneID" id="66895696"/>
<accession>Q6N166</accession>
<gene>
    <name evidence="2" type="ordered locus">RPA4543</name>
    <name evidence="3" type="ORF">TX73_023615</name>
</gene>
<dbReference type="AlphaFoldDB" id="Q6N166"/>
<reference evidence="3" key="1">
    <citation type="submission" date="2003-07" db="EMBL/GenBank/DDBJ databases">
        <authorList>
            <consortium name="Rhodopseudomonas genome consortium"/>
            <person name="Larimer F."/>
            <person name="Harwood C."/>
        </authorList>
    </citation>
    <scope>NUCLEOTIDE SEQUENCE</scope>
    <source>
        <strain evidence="3">CGA009</strain>
    </source>
</reference>
<feature type="region of interest" description="Disordered" evidence="1">
    <location>
        <begin position="1"/>
        <end position="25"/>
    </location>
</feature>
<feature type="region of interest" description="Disordered" evidence="1">
    <location>
        <begin position="78"/>
        <end position="134"/>
    </location>
</feature>
<evidence type="ECO:0000256" key="1">
    <source>
        <dbReference type="SAM" id="MobiDB-lite"/>
    </source>
</evidence>
<feature type="compositionally biased region" description="Basic and acidic residues" evidence="1">
    <location>
        <begin position="1"/>
        <end position="12"/>
    </location>
</feature>
<dbReference type="Proteomes" id="UP000001426">
    <property type="component" value="Chromosome"/>
</dbReference>
<organism evidence="2">
    <name type="scientific">Rhodopseudomonas palustris (strain ATCC BAA-98 / CGA009)</name>
    <dbReference type="NCBI Taxonomy" id="258594"/>
    <lineage>
        <taxon>Bacteria</taxon>
        <taxon>Pseudomonadati</taxon>
        <taxon>Pseudomonadota</taxon>
        <taxon>Alphaproteobacteria</taxon>
        <taxon>Hyphomicrobiales</taxon>
        <taxon>Nitrobacteraceae</taxon>
        <taxon>Rhodopseudomonas</taxon>
    </lineage>
</organism>
<evidence type="ECO:0000313" key="2">
    <source>
        <dbReference type="EMBL" id="CAE29983.1"/>
    </source>
</evidence>
<feature type="compositionally biased region" description="Acidic residues" evidence="1">
    <location>
        <begin position="13"/>
        <end position="24"/>
    </location>
</feature>
<dbReference type="EMBL" id="CP116810">
    <property type="protein sequence ID" value="WCL94749.1"/>
    <property type="molecule type" value="Genomic_DNA"/>
</dbReference>
<dbReference type="RefSeq" id="WP_011160075.1">
    <property type="nucleotide sequence ID" value="NZ_CP116810.1"/>
</dbReference>
<dbReference type="HOGENOM" id="CLU_1894595_0_0_5"/>
<feature type="compositionally biased region" description="Basic and acidic residues" evidence="1">
    <location>
        <begin position="81"/>
        <end position="114"/>
    </location>
</feature>
<dbReference type="KEGG" id="rpa:TX73_023615"/>
<reference evidence="3" key="3">
    <citation type="submission" date="2022-12" db="EMBL/GenBank/DDBJ databases">
        <title>Complete genome sequence of Rhodopseudomonas palustris CGA0092 and corrections to the R. palustris CGA009 genome sequence.</title>
        <authorList>
            <person name="Mazny B.R."/>
            <person name="Sheff O.F."/>
            <person name="LaSarre B."/>
            <person name="McKinlay A."/>
            <person name="McKinlay J.B."/>
        </authorList>
    </citation>
    <scope>NUCLEOTIDE SEQUENCE</scope>
    <source>
        <strain evidence="3">CGA009</strain>
    </source>
</reference>
<proteinExistence type="predicted"/>
<dbReference type="eggNOG" id="ENOG50312IW">
    <property type="taxonomic scope" value="Bacteria"/>
</dbReference>
<evidence type="ECO:0000313" key="4">
    <source>
        <dbReference type="Proteomes" id="UP000001426"/>
    </source>
</evidence>